<accession>A0A1W1C4T2</accession>
<reference evidence="1" key="1">
    <citation type="submission" date="2016-10" db="EMBL/GenBank/DDBJ databases">
        <authorList>
            <person name="de Groot N.N."/>
        </authorList>
    </citation>
    <scope>NUCLEOTIDE SEQUENCE</scope>
</reference>
<organism evidence="1">
    <name type="scientific">hydrothermal vent metagenome</name>
    <dbReference type="NCBI Taxonomy" id="652676"/>
    <lineage>
        <taxon>unclassified sequences</taxon>
        <taxon>metagenomes</taxon>
        <taxon>ecological metagenomes</taxon>
    </lineage>
</organism>
<protein>
    <submittedName>
        <fullName evidence="1">Uncharacterized protein</fullName>
    </submittedName>
</protein>
<dbReference type="EMBL" id="FPHC01000061">
    <property type="protein sequence ID" value="SFV60731.1"/>
    <property type="molecule type" value="Genomic_DNA"/>
</dbReference>
<gene>
    <name evidence="1" type="ORF">MNB_SV-6-1884</name>
</gene>
<evidence type="ECO:0000313" key="1">
    <source>
        <dbReference type="EMBL" id="SFV60731.1"/>
    </source>
</evidence>
<proteinExistence type="predicted"/>
<name>A0A1W1C4T2_9ZZZZ</name>
<dbReference type="AlphaFoldDB" id="A0A1W1C4T2"/>
<sequence>MQLSIDIPDELFLSINETQTNLVQMIKQKLALELYKTIKYLSHKGQSL</sequence>